<evidence type="ECO:0000313" key="2">
    <source>
        <dbReference type="Proteomes" id="UP001497535"/>
    </source>
</evidence>
<keyword evidence="2" id="KW-1185">Reference proteome</keyword>
<gene>
    <name evidence="1" type="ORF">MENTE1834_LOCUS14496</name>
</gene>
<dbReference type="Proteomes" id="UP001497535">
    <property type="component" value="Unassembled WGS sequence"/>
</dbReference>
<proteinExistence type="predicted"/>
<sequence length="229" mass="26901">MNNFNCVDFVRIKNKWKQISGRCCDKYCINTRTPIGCCILENGFINIINDENIKYINCLERKKHSNKEVYVDAENSFDKPQNCLKHSLYYFEVKCKYQKELNSGKVYMHIGLKHFNPIKFIYYSANTATIYNVKEEEFETDNISFKNEDIFGCGLVYPPINKFDKEFPHVFFTKNGKQIGKGVLLDNSDSYKPFVYLKCCSVDANFGNNLETKPFKYDISKHSILKEFY</sequence>
<comment type="caution">
    <text evidence="1">The sequence shown here is derived from an EMBL/GenBank/DDBJ whole genome shotgun (WGS) entry which is preliminary data.</text>
</comment>
<protein>
    <submittedName>
        <fullName evidence="1">Uncharacterized protein</fullName>
    </submittedName>
</protein>
<evidence type="ECO:0000313" key="1">
    <source>
        <dbReference type="EMBL" id="CAK5054758.1"/>
    </source>
</evidence>
<accession>A0ACB0YNQ1</accession>
<reference evidence="1" key="1">
    <citation type="submission" date="2023-11" db="EMBL/GenBank/DDBJ databases">
        <authorList>
            <person name="Poullet M."/>
        </authorList>
    </citation>
    <scope>NUCLEOTIDE SEQUENCE</scope>
    <source>
        <strain evidence="1">E1834</strain>
    </source>
</reference>
<dbReference type="EMBL" id="CAVMJV010000015">
    <property type="protein sequence ID" value="CAK5054758.1"/>
    <property type="molecule type" value="Genomic_DNA"/>
</dbReference>
<name>A0ACB0YNQ1_MELEN</name>
<organism evidence="1 2">
    <name type="scientific">Meloidogyne enterolobii</name>
    <name type="common">Root-knot nematode worm</name>
    <name type="synonym">Meloidogyne mayaguensis</name>
    <dbReference type="NCBI Taxonomy" id="390850"/>
    <lineage>
        <taxon>Eukaryota</taxon>
        <taxon>Metazoa</taxon>
        <taxon>Ecdysozoa</taxon>
        <taxon>Nematoda</taxon>
        <taxon>Chromadorea</taxon>
        <taxon>Rhabditida</taxon>
        <taxon>Tylenchina</taxon>
        <taxon>Tylenchomorpha</taxon>
        <taxon>Tylenchoidea</taxon>
        <taxon>Meloidogynidae</taxon>
        <taxon>Meloidogyninae</taxon>
        <taxon>Meloidogyne</taxon>
    </lineage>
</organism>